<dbReference type="Proteomes" id="UP001500973">
    <property type="component" value="Unassembled WGS sequence"/>
</dbReference>
<sequence>MSPRDHSTFEGAAGGGAGFLGGDFFGAGRGGAGRGGAARGGGVARASADFFGRGFSAPDGVSLGQ</sequence>
<evidence type="ECO:0000313" key="2">
    <source>
        <dbReference type="Proteomes" id="UP001500973"/>
    </source>
</evidence>
<name>A0ABP4JDT8_9ACTN</name>
<gene>
    <name evidence="1" type="ORF">GCM10009601_14740</name>
</gene>
<protein>
    <submittedName>
        <fullName evidence="1">Uncharacterized protein</fullName>
    </submittedName>
</protein>
<evidence type="ECO:0000313" key="1">
    <source>
        <dbReference type="EMBL" id="GAA1418798.1"/>
    </source>
</evidence>
<organism evidence="1 2">
    <name type="scientific">Streptomyces thermospinosisporus</name>
    <dbReference type="NCBI Taxonomy" id="161482"/>
    <lineage>
        <taxon>Bacteria</taxon>
        <taxon>Bacillati</taxon>
        <taxon>Actinomycetota</taxon>
        <taxon>Actinomycetes</taxon>
        <taxon>Kitasatosporales</taxon>
        <taxon>Streptomycetaceae</taxon>
        <taxon>Streptomyces</taxon>
    </lineage>
</organism>
<reference evidence="2" key="1">
    <citation type="journal article" date="2019" name="Int. J. Syst. Evol. Microbiol.">
        <title>The Global Catalogue of Microorganisms (GCM) 10K type strain sequencing project: providing services to taxonomists for standard genome sequencing and annotation.</title>
        <authorList>
            <consortium name="The Broad Institute Genomics Platform"/>
            <consortium name="The Broad Institute Genome Sequencing Center for Infectious Disease"/>
            <person name="Wu L."/>
            <person name="Ma J."/>
        </authorList>
    </citation>
    <scope>NUCLEOTIDE SEQUENCE [LARGE SCALE GENOMIC DNA]</scope>
    <source>
        <strain evidence="2">JCM 11756</strain>
    </source>
</reference>
<proteinExistence type="predicted"/>
<accession>A0ABP4JDT8</accession>
<keyword evidence="2" id="KW-1185">Reference proteome</keyword>
<dbReference type="EMBL" id="BAAAIZ010000017">
    <property type="protein sequence ID" value="GAA1418798.1"/>
    <property type="molecule type" value="Genomic_DNA"/>
</dbReference>
<comment type="caution">
    <text evidence="1">The sequence shown here is derived from an EMBL/GenBank/DDBJ whole genome shotgun (WGS) entry which is preliminary data.</text>
</comment>